<feature type="region of interest" description="Disordered" evidence="1">
    <location>
        <begin position="77"/>
        <end position="121"/>
    </location>
</feature>
<evidence type="ECO:0008006" key="5">
    <source>
        <dbReference type="Google" id="ProtNLM"/>
    </source>
</evidence>
<dbReference type="Proteomes" id="UP001234216">
    <property type="component" value="Unassembled WGS sequence"/>
</dbReference>
<dbReference type="EMBL" id="JAUSZV010000005">
    <property type="protein sequence ID" value="MDQ0912892.1"/>
    <property type="molecule type" value="Genomic_DNA"/>
</dbReference>
<proteinExistence type="predicted"/>
<protein>
    <recommendedName>
        <fullName evidence="5">TerD domain-containing protein</fullName>
    </recommendedName>
</protein>
<evidence type="ECO:0000256" key="1">
    <source>
        <dbReference type="SAM" id="MobiDB-lite"/>
    </source>
</evidence>
<feature type="compositionally biased region" description="Basic residues" evidence="1">
    <location>
        <begin position="111"/>
        <end position="121"/>
    </location>
</feature>
<organism evidence="3 4">
    <name type="scientific">Streptomyces canus</name>
    <dbReference type="NCBI Taxonomy" id="58343"/>
    <lineage>
        <taxon>Bacteria</taxon>
        <taxon>Bacillati</taxon>
        <taxon>Actinomycetota</taxon>
        <taxon>Actinomycetes</taxon>
        <taxon>Kitasatosporales</taxon>
        <taxon>Streptomycetaceae</taxon>
        <taxon>Streptomyces</taxon>
        <taxon>Streptomyces aurantiacus group</taxon>
    </lineage>
</organism>
<keyword evidence="2" id="KW-0812">Transmembrane</keyword>
<reference evidence="3" key="1">
    <citation type="submission" date="2023-07" db="EMBL/GenBank/DDBJ databases">
        <title>Comparative genomics of wheat-associated soil bacteria to identify genetic determinants of phenazine resistance.</title>
        <authorList>
            <person name="Mouncey N."/>
        </authorList>
    </citation>
    <scope>NUCLEOTIDE SEQUENCE</scope>
    <source>
        <strain evidence="3">V4I22</strain>
    </source>
</reference>
<comment type="caution">
    <text evidence="3">The sequence shown here is derived from an EMBL/GenBank/DDBJ whole genome shotgun (WGS) entry which is preliminary data.</text>
</comment>
<accession>A0AAW8FUZ7</accession>
<sequence length="195" mass="20956">MVFGELYRKGPEWKFRAVGQRRADREGFERVVRLTLDCQDIRSDLGGDRTGRVAACWEVRARSAAEEMAAAADDEYRDCPAARGPPGADRERGLPRGPHGIGGRSGARDGPRRRHRVARRRPTRALVSAAAAVLLLLIGYGPRLAAPAAELGAQVADAGRTCALLAVLSTGFSPGRRWSARPCVGCGTRGVNRVS</sequence>
<dbReference type="AlphaFoldDB" id="A0AAW8FUZ7"/>
<name>A0AAW8FUZ7_9ACTN</name>
<evidence type="ECO:0000313" key="4">
    <source>
        <dbReference type="Proteomes" id="UP001234216"/>
    </source>
</evidence>
<evidence type="ECO:0000256" key="2">
    <source>
        <dbReference type="SAM" id="Phobius"/>
    </source>
</evidence>
<keyword evidence="2" id="KW-1133">Transmembrane helix</keyword>
<feature type="transmembrane region" description="Helical" evidence="2">
    <location>
        <begin position="122"/>
        <end position="141"/>
    </location>
</feature>
<keyword evidence="2" id="KW-0472">Membrane</keyword>
<evidence type="ECO:0000313" key="3">
    <source>
        <dbReference type="EMBL" id="MDQ0912892.1"/>
    </source>
</evidence>
<gene>
    <name evidence="3" type="ORF">QFZ22_008877</name>
</gene>